<keyword evidence="1" id="KW-0472">Membrane</keyword>
<evidence type="ECO:0000313" key="3">
    <source>
        <dbReference type="EMBL" id="PSV45307.1"/>
    </source>
</evidence>
<protein>
    <submittedName>
        <fullName evidence="3">TadZ/CpaE protein</fullName>
    </submittedName>
</protein>
<feature type="domain" description="TadE-like" evidence="2">
    <location>
        <begin position="12"/>
        <end position="54"/>
    </location>
</feature>
<keyword evidence="4" id="KW-1185">Reference proteome</keyword>
<dbReference type="EMBL" id="PYOC01000007">
    <property type="protein sequence ID" value="PSV45307.1"/>
    <property type="molecule type" value="Genomic_DNA"/>
</dbReference>
<evidence type="ECO:0000259" key="2">
    <source>
        <dbReference type="Pfam" id="PF07811"/>
    </source>
</evidence>
<proteinExistence type="predicted"/>
<dbReference type="AlphaFoldDB" id="A0A2T3L5X4"/>
<dbReference type="RefSeq" id="WP_107254823.1">
    <property type="nucleotide sequence ID" value="NZ_JAKJTK010000059.1"/>
</dbReference>
<gene>
    <name evidence="3" type="ORF">C9J47_18565</name>
</gene>
<organism evidence="3 4">
    <name type="scientific">Photobacterium indicum</name>
    <dbReference type="NCBI Taxonomy" id="81447"/>
    <lineage>
        <taxon>Bacteria</taxon>
        <taxon>Pseudomonadati</taxon>
        <taxon>Pseudomonadota</taxon>
        <taxon>Gammaproteobacteria</taxon>
        <taxon>Vibrionales</taxon>
        <taxon>Vibrionaceae</taxon>
        <taxon>Photobacterium</taxon>
    </lineage>
</organism>
<feature type="transmembrane region" description="Helical" evidence="1">
    <location>
        <begin position="12"/>
        <end position="33"/>
    </location>
</feature>
<keyword evidence="1" id="KW-1133">Transmembrane helix</keyword>
<keyword evidence="1" id="KW-0812">Transmembrane</keyword>
<evidence type="ECO:0000313" key="4">
    <source>
        <dbReference type="Proteomes" id="UP000241803"/>
    </source>
</evidence>
<evidence type="ECO:0000256" key="1">
    <source>
        <dbReference type="SAM" id="Phobius"/>
    </source>
</evidence>
<dbReference type="Pfam" id="PF07811">
    <property type="entry name" value="TadE"/>
    <property type="match status" value="1"/>
</dbReference>
<sequence>MKSLTLNKRQRGITIVEFSIVATLFFIIIFAIIEFGRLMFTWHVLNETSRRTARLASVCQVTTAEQADILTAAIINDVPLPNFTANNIQIIYLDSSGEEITDSLTDESTFLTIRFVEARIIDYEINLIIPLATFGVDFSAPSFTTQLPRESLGVTRTGLSDC</sequence>
<name>A0A2T3L5X4_9GAMM</name>
<comment type="caution">
    <text evidence="3">The sequence shown here is derived from an EMBL/GenBank/DDBJ whole genome shotgun (WGS) entry which is preliminary data.</text>
</comment>
<dbReference type="InterPro" id="IPR012495">
    <property type="entry name" value="TadE-like_dom"/>
</dbReference>
<accession>A0A2T3L5X4</accession>
<reference evidence="3 4" key="1">
    <citation type="submission" date="2018-03" db="EMBL/GenBank/DDBJ databases">
        <title>Whole genome sequencing of Histamine producing bacteria.</title>
        <authorList>
            <person name="Butler K."/>
        </authorList>
    </citation>
    <scope>NUCLEOTIDE SEQUENCE [LARGE SCALE GENOMIC DNA]</scope>
    <source>
        <strain evidence="3 4">ATCC 19614</strain>
    </source>
</reference>
<dbReference type="Proteomes" id="UP000241803">
    <property type="component" value="Unassembled WGS sequence"/>
</dbReference>